<feature type="domain" description="DSBA-like thioredoxin" evidence="1">
    <location>
        <begin position="3"/>
        <end position="204"/>
    </location>
</feature>
<organism evidence="2 3">
    <name type="scientific">Hymenobacter glacieicola</name>
    <dbReference type="NCBI Taxonomy" id="1562124"/>
    <lineage>
        <taxon>Bacteria</taxon>
        <taxon>Pseudomonadati</taxon>
        <taxon>Bacteroidota</taxon>
        <taxon>Cytophagia</taxon>
        <taxon>Cytophagales</taxon>
        <taxon>Hymenobacteraceae</taxon>
        <taxon>Hymenobacter</taxon>
    </lineage>
</organism>
<reference evidence="3" key="1">
    <citation type="journal article" date="2019" name="Int. J. Syst. Evol. Microbiol.">
        <title>The Global Catalogue of Microorganisms (GCM) 10K type strain sequencing project: providing services to taxonomists for standard genome sequencing and annotation.</title>
        <authorList>
            <consortium name="The Broad Institute Genomics Platform"/>
            <consortium name="The Broad Institute Genome Sequencing Center for Infectious Disease"/>
            <person name="Wu L."/>
            <person name="Ma J."/>
        </authorList>
    </citation>
    <scope>NUCLEOTIDE SEQUENCE [LARGE SCALE GENOMIC DNA]</scope>
    <source>
        <strain evidence="3">CGMCC 1.12990</strain>
    </source>
</reference>
<dbReference type="EMBL" id="BMGS01000001">
    <property type="protein sequence ID" value="GGG27907.1"/>
    <property type="molecule type" value="Genomic_DNA"/>
</dbReference>
<dbReference type="CDD" id="cd03024">
    <property type="entry name" value="DsbA_FrnE"/>
    <property type="match status" value="1"/>
</dbReference>
<keyword evidence="3" id="KW-1185">Reference proteome</keyword>
<proteinExistence type="predicted"/>
<dbReference type="PANTHER" id="PTHR13887:SF41">
    <property type="entry name" value="THIOREDOXIN SUPERFAMILY PROTEIN"/>
    <property type="match status" value="1"/>
</dbReference>
<gene>
    <name evidence="2" type="ORF">GCM10011378_00900</name>
</gene>
<evidence type="ECO:0000313" key="3">
    <source>
        <dbReference type="Proteomes" id="UP000601361"/>
    </source>
</evidence>
<name>A0ABQ1WF86_9BACT</name>
<protein>
    <submittedName>
        <fullName evidence="2">DSBA oxidoreductase</fullName>
    </submittedName>
</protein>
<dbReference type="PANTHER" id="PTHR13887">
    <property type="entry name" value="GLUTATHIONE S-TRANSFERASE KAPPA"/>
    <property type="match status" value="1"/>
</dbReference>
<sequence length="233" mass="26014">MKIEIWSDIVCPFCYIGKRRLEKALATFPHANAVEIQWRSFELDPEAKPEPNASQYQRLAAKYGNTEAWARQMCANMTQMAAQEGLAFDFDRAVPANTFRAHRLVHLAAQHGRQDAAKERLFKAYLEEGEDINDGPTLTRLAADLGLPAAEVEQVLASEQFGQEVRHDEYQARQIGVRGVPYFVFDDKYAVSGAQPTELFQEVLEKVWEESRPQPVQLAGANGAACGLDGSPC</sequence>
<dbReference type="RefSeq" id="WP_188555857.1">
    <property type="nucleotide sequence ID" value="NZ_BMGS01000001.1"/>
</dbReference>
<dbReference type="InterPro" id="IPR001853">
    <property type="entry name" value="DSBA-like_thioredoxin_dom"/>
</dbReference>
<comment type="caution">
    <text evidence="2">The sequence shown here is derived from an EMBL/GenBank/DDBJ whole genome shotgun (WGS) entry which is preliminary data.</text>
</comment>
<dbReference type="InterPro" id="IPR036249">
    <property type="entry name" value="Thioredoxin-like_sf"/>
</dbReference>
<accession>A0ABQ1WF86</accession>
<dbReference type="Gene3D" id="3.40.30.10">
    <property type="entry name" value="Glutaredoxin"/>
    <property type="match status" value="1"/>
</dbReference>
<evidence type="ECO:0000259" key="1">
    <source>
        <dbReference type="Pfam" id="PF01323"/>
    </source>
</evidence>
<dbReference type="Proteomes" id="UP000601361">
    <property type="component" value="Unassembled WGS sequence"/>
</dbReference>
<dbReference type="Pfam" id="PF01323">
    <property type="entry name" value="DSBA"/>
    <property type="match status" value="1"/>
</dbReference>
<dbReference type="SUPFAM" id="SSF52833">
    <property type="entry name" value="Thioredoxin-like"/>
    <property type="match status" value="1"/>
</dbReference>
<evidence type="ECO:0000313" key="2">
    <source>
        <dbReference type="EMBL" id="GGG27907.1"/>
    </source>
</evidence>